<protein>
    <submittedName>
        <fullName evidence="2">Uncharacterized protein</fullName>
    </submittedName>
</protein>
<evidence type="ECO:0000313" key="3">
    <source>
        <dbReference type="Proteomes" id="UP000464214"/>
    </source>
</evidence>
<proteinExistence type="predicted"/>
<keyword evidence="1" id="KW-0175">Coiled coil</keyword>
<reference evidence="2 3" key="1">
    <citation type="submission" date="2020-01" db="EMBL/GenBank/DDBJ databases">
        <authorList>
            <person name="Kim M."/>
        </authorList>
    </citation>
    <scope>NUCLEOTIDE SEQUENCE [LARGE SCALE GENOMIC DNA]</scope>
    <source>
        <strain evidence="2 3">BT10</strain>
    </source>
</reference>
<dbReference type="Proteomes" id="UP000464214">
    <property type="component" value="Chromosome"/>
</dbReference>
<dbReference type="KEGG" id="nib:GU926_00950"/>
<dbReference type="AlphaFoldDB" id="A0A6P1NVT2"/>
<evidence type="ECO:0000256" key="1">
    <source>
        <dbReference type="SAM" id="Coils"/>
    </source>
</evidence>
<gene>
    <name evidence="2" type="ORF">GU926_00950</name>
</gene>
<dbReference type="EMBL" id="CP047897">
    <property type="protein sequence ID" value="QHL86088.1"/>
    <property type="molecule type" value="Genomic_DNA"/>
</dbReference>
<evidence type="ECO:0000313" key="2">
    <source>
        <dbReference type="EMBL" id="QHL86088.1"/>
    </source>
</evidence>
<dbReference type="RefSeq" id="WP_160688129.1">
    <property type="nucleotide sequence ID" value="NZ_CP047897.1"/>
</dbReference>
<name>A0A6P1NVT2_9BACT</name>
<feature type="coiled-coil region" evidence="1">
    <location>
        <begin position="130"/>
        <end position="157"/>
    </location>
</feature>
<accession>A0A6P1NVT2</accession>
<keyword evidence="3" id="KW-1185">Reference proteome</keyword>
<organism evidence="2 3">
    <name type="scientific">Nibribacter ruber</name>
    <dbReference type="NCBI Taxonomy" id="2698458"/>
    <lineage>
        <taxon>Bacteria</taxon>
        <taxon>Pseudomonadati</taxon>
        <taxon>Bacteroidota</taxon>
        <taxon>Cytophagia</taxon>
        <taxon>Cytophagales</taxon>
        <taxon>Hymenobacteraceae</taxon>
        <taxon>Nibribacter</taxon>
    </lineage>
</organism>
<sequence>MERKNGMVWRCSLEGTVLEVVSTDFPNLAPEPAGKSFMEGLSKSSRDLASVWFQKFPASVSLLPNVRFANDPTGQAFTVGLTKVGEEFWMFWSTAQAMLPLPPQLSGTHYQEDEQANTQPHKIWEPDLQHVELLEELSRVNNELVNARRELIRQNIELHRIHRKSSENKPT</sequence>